<sequence>MQVTTSKNPLAARRARTCGFKNIVLPNCLSTGKLLSETSQETYNFDKNNVTSPPFGPLNDEAITSHYGTAFTKPSGTMEERQAILKSEYPMNNKDLEGISAPPTVGVSQLKTYATKPKPLSTAELTFGGSNSLRHILQHWR</sequence>
<dbReference type="EMBL" id="CDPU01000040">
    <property type="protein sequence ID" value="CEO54192.1"/>
    <property type="molecule type" value="Genomic_DNA"/>
</dbReference>
<dbReference type="AlphaFoldDB" id="A0A0B7KFE7"/>
<gene>
    <name evidence="1" type="ORF">BN869_000010250_1</name>
</gene>
<reference evidence="1" key="1">
    <citation type="submission" date="2015-01" db="EMBL/GenBank/DDBJ databases">
        <authorList>
            <person name="Durling Mikael"/>
        </authorList>
    </citation>
    <scope>NUCLEOTIDE SEQUENCE</scope>
</reference>
<accession>A0A0B7KFE7</accession>
<name>A0A0B7KFE7_BIOOC</name>
<proteinExistence type="predicted"/>
<organism evidence="1">
    <name type="scientific">Bionectria ochroleuca</name>
    <name type="common">Gliocladium roseum</name>
    <dbReference type="NCBI Taxonomy" id="29856"/>
    <lineage>
        <taxon>Eukaryota</taxon>
        <taxon>Fungi</taxon>
        <taxon>Dikarya</taxon>
        <taxon>Ascomycota</taxon>
        <taxon>Pezizomycotina</taxon>
        <taxon>Sordariomycetes</taxon>
        <taxon>Hypocreomycetidae</taxon>
        <taxon>Hypocreales</taxon>
        <taxon>Bionectriaceae</taxon>
        <taxon>Clonostachys</taxon>
    </lineage>
</organism>
<protein>
    <submittedName>
        <fullName evidence="1">Uncharacterized protein</fullName>
    </submittedName>
</protein>
<evidence type="ECO:0000313" key="1">
    <source>
        <dbReference type="EMBL" id="CEO54192.1"/>
    </source>
</evidence>